<evidence type="ECO:0000256" key="1">
    <source>
        <dbReference type="ARBA" id="ARBA00004141"/>
    </source>
</evidence>
<evidence type="ECO:0000256" key="5">
    <source>
        <dbReference type="ARBA" id="ARBA00023136"/>
    </source>
</evidence>
<evidence type="ECO:0000256" key="3">
    <source>
        <dbReference type="ARBA" id="ARBA00022692"/>
    </source>
</evidence>
<dbReference type="Pfam" id="PF04138">
    <property type="entry name" value="GtrA_DPMS_TM"/>
    <property type="match status" value="1"/>
</dbReference>
<keyword evidence="9" id="KW-1185">Reference proteome</keyword>
<keyword evidence="4 6" id="KW-1133">Transmembrane helix</keyword>
<evidence type="ECO:0000256" key="6">
    <source>
        <dbReference type="SAM" id="Phobius"/>
    </source>
</evidence>
<dbReference type="InterPro" id="IPR007267">
    <property type="entry name" value="GtrA_DPMS_TM"/>
</dbReference>
<dbReference type="PANTHER" id="PTHR38459:SF1">
    <property type="entry name" value="PROPHAGE BACTOPRENOL-LINKED GLUCOSE TRANSLOCASE HOMOLOG"/>
    <property type="match status" value="1"/>
</dbReference>
<dbReference type="Proteomes" id="UP001501742">
    <property type="component" value="Unassembled WGS sequence"/>
</dbReference>
<evidence type="ECO:0000256" key="4">
    <source>
        <dbReference type="ARBA" id="ARBA00022989"/>
    </source>
</evidence>
<feature type="transmembrane region" description="Helical" evidence="6">
    <location>
        <begin position="120"/>
        <end position="140"/>
    </location>
</feature>
<evidence type="ECO:0000256" key="2">
    <source>
        <dbReference type="ARBA" id="ARBA00009399"/>
    </source>
</evidence>
<feature type="transmembrane region" description="Helical" evidence="6">
    <location>
        <begin position="45"/>
        <end position="62"/>
    </location>
</feature>
<accession>A0ABP4K514</accession>
<evidence type="ECO:0000259" key="7">
    <source>
        <dbReference type="Pfam" id="PF04138"/>
    </source>
</evidence>
<feature type="transmembrane region" description="Helical" evidence="6">
    <location>
        <begin position="82"/>
        <end position="100"/>
    </location>
</feature>
<organism evidence="8 9">
    <name type="scientific">Curtobacterium herbarum</name>
    <dbReference type="NCBI Taxonomy" id="150122"/>
    <lineage>
        <taxon>Bacteria</taxon>
        <taxon>Bacillati</taxon>
        <taxon>Actinomycetota</taxon>
        <taxon>Actinomycetes</taxon>
        <taxon>Micrococcales</taxon>
        <taxon>Microbacteriaceae</taxon>
        <taxon>Curtobacterium</taxon>
    </lineage>
</organism>
<comment type="subcellular location">
    <subcellularLocation>
        <location evidence="1">Membrane</location>
        <topology evidence="1">Multi-pass membrane protein</topology>
    </subcellularLocation>
</comment>
<comment type="similarity">
    <text evidence="2">Belongs to the GtrA family.</text>
</comment>
<protein>
    <submittedName>
        <fullName evidence="8">GtrA family protein</fullName>
    </submittedName>
</protein>
<feature type="domain" description="GtrA/DPMS transmembrane" evidence="7">
    <location>
        <begin position="16"/>
        <end position="146"/>
    </location>
</feature>
<dbReference type="EMBL" id="BAAAJX010000010">
    <property type="protein sequence ID" value="GAA1493879.1"/>
    <property type="molecule type" value="Genomic_DNA"/>
</dbReference>
<keyword evidence="3 6" id="KW-0812">Transmembrane</keyword>
<sequence>MQSFSVRSLVEHPALRFLVVGGLGFVITMGINYGLKFFVIPQHPVTALSIGIIVATVFSYFLNKKWSFGDRGELHTGHELLLFLIVSLIGVALNSAPLWISRYVLGLEVPNVSLAGQELADFISGPVIGTLIAMGFRYWAMNRFVFPAQSAEPSQPAQPATLDA</sequence>
<name>A0ABP4K514_9MICO</name>
<gene>
    <name evidence="8" type="ORF">GCM10009627_22250</name>
</gene>
<keyword evidence="5 6" id="KW-0472">Membrane</keyword>
<reference evidence="9" key="1">
    <citation type="journal article" date="2019" name="Int. J. Syst. Evol. Microbiol.">
        <title>The Global Catalogue of Microorganisms (GCM) 10K type strain sequencing project: providing services to taxonomists for standard genome sequencing and annotation.</title>
        <authorList>
            <consortium name="The Broad Institute Genomics Platform"/>
            <consortium name="The Broad Institute Genome Sequencing Center for Infectious Disease"/>
            <person name="Wu L."/>
            <person name="Ma J."/>
        </authorList>
    </citation>
    <scope>NUCLEOTIDE SEQUENCE [LARGE SCALE GENOMIC DNA]</scope>
    <source>
        <strain evidence="9">JCM 12140</strain>
    </source>
</reference>
<evidence type="ECO:0000313" key="9">
    <source>
        <dbReference type="Proteomes" id="UP001501742"/>
    </source>
</evidence>
<feature type="transmembrane region" description="Helical" evidence="6">
    <location>
        <begin position="14"/>
        <end position="33"/>
    </location>
</feature>
<comment type="caution">
    <text evidence="8">The sequence shown here is derived from an EMBL/GenBank/DDBJ whole genome shotgun (WGS) entry which is preliminary data.</text>
</comment>
<dbReference type="RefSeq" id="WP_259558641.1">
    <property type="nucleotide sequence ID" value="NZ_BAAAJX010000010.1"/>
</dbReference>
<dbReference type="PANTHER" id="PTHR38459">
    <property type="entry name" value="PROPHAGE BACTOPRENOL-LINKED GLUCOSE TRANSLOCASE HOMOLOG"/>
    <property type="match status" value="1"/>
</dbReference>
<dbReference type="InterPro" id="IPR051401">
    <property type="entry name" value="GtrA_CellWall_Glycosyl"/>
</dbReference>
<evidence type="ECO:0000313" key="8">
    <source>
        <dbReference type="EMBL" id="GAA1493879.1"/>
    </source>
</evidence>
<proteinExistence type="inferred from homology"/>